<accession>A0ABY2K3Z9</accession>
<evidence type="ECO:0000313" key="1">
    <source>
        <dbReference type="EMBL" id="TFU14818.1"/>
    </source>
</evidence>
<dbReference type="InterPro" id="IPR018841">
    <property type="entry name" value="DUF2442"/>
</dbReference>
<evidence type="ECO:0000313" key="2">
    <source>
        <dbReference type="Proteomes" id="UP000297244"/>
    </source>
</evidence>
<protein>
    <submittedName>
        <fullName evidence="1">DUF2442 domain-containing protein</fullName>
    </submittedName>
</protein>
<comment type="caution">
    <text evidence="1">The sequence shown here is derived from an EMBL/GenBank/DDBJ whole genome shotgun (WGS) entry which is preliminary data.</text>
</comment>
<organism evidence="1 2">
    <name type="scientific">Thermus tengchongensis</name>
    <dbReference type="NCBI Taxonomy" id="1214928"/>
    <lineage>
        <taxon>Bacteria</taxon>
        <taxon>Thermotogati</taxon>
        <taxon>Deinococcota</taxon>
        <taxon>Deinococci</taxon>
        <taxon>Thermales</taxon>
        <taxon>Thermaceae</taxon>
        <taxon>Thermus</taxon>
    </lineage>
</organism>
<dbReference type="Proteomes" id="UP000297244">
    <property type="component" value="Unassembled WGS sequence"/>
</dbReference>
<dbReference type="SUPFAM" id="SSF143880">
    <property type="entry name" value="NE0471 N-terminal domain-like"/>
    <property type="match status" value="1"/>
</dbReference>
<keyword evidence="2" id="KW-1185">Reference proteome</keyword>
<name>A0ABY2K3Z9_9DEIN</name>
<dbReference type="EMBL" id="SKBL01000025">
    <property type="protein sequence ID" value="TFU14818.1"/>
    <property type="molecule type" value="Genomic_DNA"/>
</dbReference>
<gene>
    <name evidence="1" type="ORF">E0489_11285</name>
</gene>
<reference evidence="1 2" key="1">
    <citation type="submission" date="2019-03" db="EMBL/GenBank/DDBJ databases">
        <title>Thermus tengchongensis species for the arsenic transformation mechanism.</title>
        <authorList>
            <person name="Yuan G.C."/>
        </authorList>
    </citation>
    <scope>NUCLEOTIDE SEQUENCE [LARGE SCALE GENOMIC DNA]</scope>
    <source>
        <strain evidence="1 2">15Y</strain>
    </source>
</reference>
<sequence length="94" mass="9860">MWPEVVEVRPLEGLRLWLRFSDGSEGIADLSGMPFPGILEGLKDPSVFAQARVDPELGTVVWPGGIDLDPLVLHALATGSPLPVAVGGPAVHLG</sequence>
<dbReference type="InterPro" id="IPR036782">
    <property type="entry name" value="NE0471-like_N"/>
</dbReference>
<proteinExistence type="predicted"/>
<dbReference type="Pfam" id="PF10387">
    <property type="entry name" value="DUF2442"/>
    <property type="match status" value="1"/>
</dbReference>
<dbReference type="Gene3D" id="3.30.2020.10">
    <property type="entry name" value="NE0471-like N-terminal domain"/>
    <property type="match status" value="1"/>
</dbReference>
<dbReference type="RefSeq" id="WP_135343878.1">
    <property type="nucleotide sequence ID" value="NZ_ML214260.1"/>
</dbReference>